<reference evidence="2 3" key="1">
    <citation type="journal article" date="2020" name="Syst. Appl. Microbiol.">
        <title>Alienimonas chondri sp. nov., a novel planctomycete isolated from the biofilm of the red alga Chondrus crispus.</title>
        <authorList>
            <person name="Vitorino I."/>
            <person name="Albuquerque L."/>
            <person name="Wiegand S."/>
            <person name="Kallscheuer N."/>
            <person name="da Costa M.S."/>
            <person name="Lobo-da-Cunha A."/>
            <person name="Jogler C."/>
            <person name="Lage O.M."/>
        </authorList>
    </citation>
    <scope>NUCLEOTIDE SEQUENCE [LARGE SCALE GENOMIC DNA]</scope>
    <source>
        <strain evidence="2 3">LzC2</strain>
    </source>
</reference>
<feature type="chain" id="PRO_5046011107" evidence="1">
    <location>
        <begin position="19"/>
        <end position="83"/>
    </location>
</feature>
<sequence length="83" mass="8403">MSLSLALTVLAAPLAAPAADAGGPADAHDATNLPILLAGGGFDHGRFVKHNADVPLSDLFVTLLNRAGLPAEQFGPSTGELTW</sequence>
<feature type="signal peptide" evidence="1">
    <location>
        <begin position="1"/>
        <end position="18"/>
    </location>
</feature>
<keyword evidence="3" id="KW-1185">Reference proteome</keyword>
<dbReference type="Proteomes" id="UP000609651">
    <property type="component" value="Unassembled WGS sequence"/>
</dbReference>
<name>A0ABX1VCD6_9PLAN</name>
<keyword evidence="1" id="KW-0732">Signal</keyword>
<dbReference type="RefSeq" id="WP_171184308.1">
    <property type="nucleotide sequence ID" value="NZ_WTPX01000019.1"/>
</dbReference>
<evidence type="ECO:0000313" key="3">
    <source>
        <dbReference type="Proteomes" id="UP000609651"/>
    </source>
</evidence>
<proteinExistence type="predicted"/>
<gene>
    <name evidence="2" type="ORF">LzC2_09490</name>
</gene>
<protein>
    <submittedName>
        <fullName evidence="2">Uncharacterized protein</fullName>
    </submittedName>
</protein>
<dbReference type="EMBL" id="WTPX01000019">
    <property type="protein sequence ID" value="NNJ24887.1"/>
    <property type="molecule type" value="Genomic_DNA"/>
</dbReference>
<evidence type="ECO:0000313" key="2">
    <source>
        <dbReference type="EMBL" id="NNJ24887.1"/>
    </source>
</evidence>
<accession>A0ABX1VCD6</accession>
<comment type="caution">
    <text evidence="2">The sequence shown here is derived from an EMBL/GenBank/DDBJ whole genome shotgun (WGS) entry which is preliminary data.</text>
</comment>
<organism evidence="2 3">
    <name type="scientific">Alienimonas chondri</name>
    <dbReference type="NCBI Taxonomy" id="2681879"/>
    <lineage>
        <taxon>Bacteria</taxon>
        <taxon>Pseudomonadati</taxon>
        <taxon>Planctomycetota</taxon>
        <taxon>Planctomycetia</taxon>
        <taxon>Planctomycetales</taxon>
        <taxon>Planctomycetaceae</taxon>
        <taxon>Alienimonas</taxon>
    </lineage>
</organism>
<evidence type="ECO:0000256" key="1">
    <source>
        <dbReference type="SAM" id="SignalP"/>
    </source>
</evidence>